<dbReference type="SMART" id="SM00967">
    <property type="entry name" value="SpoU_sub_bind"/>
    <property type="match status" value="1"/>
</dbReference>
<comment type="caution">
    <text evidence="5">The sequence shown here is derived from an EMBL/GenBank/DDBJ whole genome shotgun (WGS) entry which is preliminary data.</text>
</comment>
<dbReference type="InterPro" id="IPR013123">
    <property type="entry name" value="SpoU_subst-bd"/>
</dbReference>
<dbReference type="Gene3D" id="3.40.1280.10">
    <property type="match status" value="1"/>
</dbReference>
<keyword evidence="2 5" id="KW-0489">Methyltransferase</keyword>
<reference evidence="5 6" key="1">
    <citation type="submission" date="2021-01" db="EMBL/GenBank/DDBJ databases">
        <title>Genomic Encyclopedia of Type Strains, Phase IV (KMG-IV): sequencing the most valuable type-strain genomes for metagenomic binning, comparative biology and taxonomic classification.</title>
        <authorList>
            <person name="Goeker M."/>
        </authorList>
    </citation>
    <scope>NUCLEOTIDE SEQUENCE [LARGE SCALE GENOMIC DNA]</scope>
    <source>
        <strain evidence="5 6">DSM 25540</strain>
    </source>
</reference>
<evidence type="ECO:0000313" key="6">
    <source>
        <dbReference type="Proteomes" id="UP000741863"/>
    </source>
</evidence>
<dbReference type="InterPro" id="IPR029026">
    <property type="entry name" value="tRNA_m1G_MTases_N"/>
</dbReference>
<organism evidence="5 6">
    <name type="scientific">Geomicrobium sediminis</name>
    <dbReference type="NCBI Taxonomy" id="1347788"/>
    <lineage>
        <taxon>Bacteria</taxon>
        <taxon>Bacillati</taxon>
        <taxon>Bacillota</taxon>
        <taxon>Bacilli</taxon>
        <taxon>Bacillales</taxon>
        <taxon>Geomicrobium</taxon>
    </lineage>
</organism>
<dbReference type="GO" id="GO:0008168">
    <property type="term" value="F:methyltransferase activity"/>
    <property type="evidence" value="ECO:0007669"/>
    <property type="project" value="UniProtKB-KW"/>
</dbReference>
<dbReference type="RefSeq" id="WP_204699466.1">
    <property type="nucleotide sequence ID" value="NZ_JAFBEC010000015.1"/>
</dbReference>
<name>A0ABS2PGX2_9BACL</name>
<dbReference type="Pfam" id="PF08032">
    <property type="entry name" value="SpoU_sub_bind"/>
    <property type="match status" value="1"/>
</dbReference>
<protein>
    <submittedName>
        <fullName evidence="5">23S rRNA (Guanosine2251-2'-O)-methyltransferase</fullName>
        <ecNumber evidence="5">2.1.1.185</ecNumber>
    </submittedName>
</protein>
<dbReference type="Pfam" id="PF00588">
    <property type="entry name" value="SpoU_methylase"/>
    <property type="match status" value="1"/>
</dbReference>
<dbReference type="PANTHER" id="PTHR46429:SF1">
    <property type="entry name" value="23S RRNA (GUANOSINE-2'-O-)-METHYLTRANSFERASE RLMB"/>
    <property type="match status" value="1"/>
</dbReference>
<evidence type="ECO:0000256" key="2">
    <source>
        <dbReference type="ARBA" id="ARBA00022603"/>
    </source>
</evidence>
<keyword evidence="3 5" id="KW-0808">Transferase</keyword>
<proteinExistence type="inferred from homology"/>
<dbReference type="InterPro" id="IPR004441">
    <property type="entry name" value="rRNA_MeTrfase_TrmH"/>
</dbReference>
<feature type="domain" description="RNA 2-O ribose methyltransferase substrate binding" evidence="4">
    <location>
        <begin position="8"/>
        <end position="83"/>
    </location>
</feature>
<dbReference type="EC" id="2.1.1.185" evidence="5"/>
<evidence type="ECO:0000256" key="3">
    <source>
        <dbReference type="ARBA" id="ARBA00022679"/>
    </source>
</evidence>
<dbReference type="InterPro" id="IPR029028">
    <property type="entry name" value="Alpha/beta_knot_MTases"/>
</dbReference>
<dbReference type="GO" id="GO:0032259">
    <property type="term" value="P:methylation"/>
    <property type="evidence" value="ECO:0007669"/>
    <property type="project" value="UniProtKB-KW"/>
</dbReference>
<dbReference type="Gene3D" id="3.30.1330.30">
    <property type="match status" value="1"/>
</dbReference>
<accession>A0ABS2PGX2</accession>
<dbReference type="InterPro" id="IPR029064">
    <property type="entry name" value="Ribosomal_eL30-like_sf"/>
</dbReference>
<evidence type="ECO:0000256" key="1">
    <source>
        <dbReference type="ARBA" id="ARBA00007228"/>
    </source>
</evidence>
<dbReference type="InterPro" id="IPR001537">
    <property type="entry name" value="SpoU_MeTrfase"/>
</dbReference>
<evidence type="ECO:0000313" key="5">
    <source>
        <dbReference type="EMBL" id="MBM7634687.1"/>
    </source>
</evidence>
<dbReference type="NCBIfam" id="TIGR00186">
    <property type="entry name" value="rRNA_methyl_3"/>
    <property type="match status" value="1"/>
</dbReference>
<sequence>MKEQQDEWLAGRNAVTEALRSSQSVQKVWVAEGVKKASIHEITQKAKEQNIVVNFVPKQKVDTLVGHKNHQGIIASIAAHNYSDMETLFQRAEAKGTAPFFILLDGIEDPQNLGSILRSADAAGADGVIIPKRGASGLTSTVAKASAGAIAHVPVVKVTNMARTIAELKERGLWMIGSDAKGDGDFKQLDASMPLGLIIGSEGKGMSRLVKESCDFLYSIPLMGQVTSLNAAVAGSLFMYEVQRKRS</sequence>
<comment type="similarity">
    <text evidence="1">Belongs to the class IV-like SAM-binding methyltransferase superfamily. RNA methyltransferase TrmH family.</text>
</comment>
<dbReference type="SUPFAM" id="SSF75217">
    <property type="entry name" value="alpha/beta knot"/>
    <property type="match status" value="1"/>
</dbReference>
<dbReference type="Proteomes" id="UP000741863">
    <property type="component" value="Unassembled WGS sequence"/>
</dbReference>
<keyword evidence="6" id="KW-1185">Reference proteome</keyword>
<dbReference type="SUPFAM" id="SSF55315">
    <property type="entry name" value="L30e-like"/>
    <property type="match status" value="1"/>
</dbReference>
<dbReference type="EMBL" id="JAFBEC010000015">
    <property type="protein sequence ID" value="MBM7634687.1"/>
    <property type="molecule type" value="Genomic_DNA"/>
</dbReference>
<dbReference type="CDD" id="cd18103">
    <property type="entry name" value="SpoU-like_RlmB"/>
    <property type="match status" value="1"/>
</dbReference>
<gene>
    <name evidence="5" type="ORF">JOD17_003810</name>
</gene>
<dbReference type="PANTHER" id="PTHR46429">
    <property type="entry name" value="23S RRNA (GUANOSINE-2'-O-)-METHYLTRANSFERASE RLMB"/>
    <property type="match status" value="1"/>
</dbReference>
<evidence type="ECO:0000259" key="4">
    <source>
        <dbReference type="SMART" id="SM00967"/>
    </source>
</evidence>